<dbReference type="PANTHER" id="PTHR45625:SF6">
    <property type="entry name" value="SPLICEOSOME-ASSOCIATED PROTEIN CWC27 HOMOLOG"/>
    <property type="match status" value="1"/>
</dbReference>
<evidence type="ECO:0000256" key="4">
    <source>
        <dbReference type="ARBA" id="ARBA00040027"/>
    </source>
</evidence>
<organism evidence="9 10">
    <name type="scientific">Ridgeia piscesae</name>
    <name type="common">Tubeworm</name>
    <dbReference type="NCBI Taxonomy" id="27915"/>
    <lineage>
        <taxon>Eukaryota</taxon>
        <taxon>Metazoa</taxon>
        <taxon>Spiralia</taxon>
        <taxon>Lophotrochozoa</taxon>
        <taxon>Annelida</taxon>
        <taxon>Polychaeta</taxon>
        <taxon>Sedentaria</taxon>
        <taxon>Canalipalpata</taxon>
        <taxon>Sabellida</taxon>
        <taxon>Siboglinidae</taxon>
        <taxon>Ridgeia</taxon>
    </lineage>
</organism>
<comment type="similarity">
    <text evidence="2">Belongs to the cyclophilin-type PPIase family.</text>
</comment>
<evidence type="ECO:0000256" key="2">
    <source>
        <dbReference type="ARBA" id="ARBA00007365"/>
    </source>
</evidence>
<dbReference type="InterPro" id="IPR020892">
    <property type="entry name" value="Cyclophilin-type_PPIase_CS"/>
</dbReference>
<dbReference type="PROSITE" id="PS50072">
    <property type="entry name" value="CSA_PPIASE_2"/>
    <property type="match status" value="1"/>
</dbReference>
<dbReference type="GO" id="GO:0003755">
    <property type="term" value="F:peptidyl-prolyl cis-trans isomerase activity"/>
    <property type="evidence" value="ECO:0007669"/>
    <property type="project" value="InterPro"/>
</dbReference>
<keyword evidence="10" id="KW-1185">Reference proteome</keyword>
<comment type="subcellular location">
    <subcellularLocation>
        <location evidence="1">Nucleus</location>
    </subcellularLocation>
</comment>
<evidence type="ECO:0000259" key="8">
    <source>
        <dbReference type="PROSITE" id="PS50072"/>
    </source>
</evidence>
<dbReference type="InterPro" id="IPR029000">
    <property type="entry name" value="Cyclophilin-like_dom_sf"/>
</dbReference>
<dbReference type="AlphaFoldDB" id="A0AAD9UFM4"/>
<dbReference type="GO" id="GO:0071013">
    <property type="term" value="C:catalytic step 2 spliceosome"/>
    <property type="evidence" value="ECO:0007669"/>
    <property type="project" value="TreeGrafter"/>
</dbReference>
<evidence type="ECO:0000313" key="10">
    <source>
        <dbReference type="Proteomes" id="UP001209878"/>
    </source>
</evidence>
<dbReference type="Pfam" id="PF00160">
    <property type="entry name" value="Pro_isomerase"/>
    <property type="match status" value="1"/>
</dbReference>
<dbReference type="Gene3D" id="2.40.100.10">
    <property type="entry name" value="Cyclophilin-like"/>
    <property type="match status" value="1"/>
</dbReference>
<name>A0AAD9UFM4_RIDPI</name>
<accession>A0AAD9UFM4</accession>
<proteinExistence type="inferred from homology"/>
<feature type="compositionally biased region" description="Acidic residues" evidence="7">
    <location>
        <begin position="200"/>
        <end position="209"/>
    </location>
</feature>
<feature type="compositionally biased region" description="Basic and acidic residues" evidence="7">
    <location>
        <begin position="250"/>
        <end position="271"/>
    </location>
</feature>
<sequence length="482" mass="54818">MIILQVLLVTTVGDIDVELWSKEAPRACRNFVQLCMEGYYDGSIFHRVVKDFIVQGGDPTGTGHGGDSIYGKPFRDEFHSRLRFVRRGLVAMANSGPNDNGSQFFFTLTATPELINKHTIFGKIEGNTIYNMLKLAECETDSNERPLYPHKLVRAKILANPFEDIIPRTLPKKADRGGEERKKSKSKATKNFSLLSFGAEAEEDEEEVEEATKKIKHKSKSSHDLLNDKKLSRVPAVEVDESAVSPSKRIHSDDSESPDEKLDEEKELVKERIKKKLKKDSSGATGGGGEARGEEDNDRDNTRMEELKKEAEMLKRELRALKKSEKEKKDKVERDEDASPTDKASENPEDADDLISRHKAERQKYKQLKKKQPRKGSSREQETLAILAKFQSKLNASKMLNEYGDEDEEKEEEEKKLEEDVDEGAATDDFSWLSHKLQFEGRDANVIDANIDNEDRYTISDPRNPLTQRRREASKQAMKGKR</sequence>
<dbReference type="PROSITE" id="PS00170">
    <property type="entry name" value="CSA_PPIASE_1"/>
    <property type="match status" value="1"/>
</dbReference>
<evidence type="ECO:0000313" key="9">
    <source>
        <dbReference type="EMBL" id="KAK2187505.1"/>
    </source>
</evidence>
<gene>
    <name evidence="9" type="ORF">NP493_163g02017</name>
</gene>
<dbReference type="SUPFAM" id="SSF50891">
    <property type="entry name" value="Cyclophilin-like"/>
    <property type="match status" value="1"/>
</dbReference>
<protein>
    <recommendedName>
        <fullName evidence="4">Spliceosome-associated protein CWC27 homolog</fullName>
    </recommendedName>
    <alternativeName>
        <fullName evidence="5">Probable inactive peptidyl-prolyl cis-trans isomerase CWC27 homolog</fullName>
    </alternativeName>
</protein>
<comment type="caution">
    <text evidence="9">The sequence shown here is derived from an EMBL/GenBank/DDBJ whole genome shotgun (WGS) entry which is preliminary data.</text>
</comment>
<dbReference type="PRINTS" id="PR00153">
    <property type="entry name" value="CSAPPISMRASE"/>
</dbReference>
<feature type="region of interest" description="Disordered" evidence="7">
    <location>
        <begin position="398"/>
        <end position="429"/>
    </location>
</feature>
<feature type="compositionally biased region" description="Basic residues" evidence="7">
    <location>
        <begin position="365"/>
        <end position="376"/>
    </location>
</feature>
<evidence type="ECO:0000256" key="1">
    <source>
        <dbReference type="ARBA" id="ARBA00004123"/>
    </source>
</evidence>
<dbReference type="FunFam" id="2.40.100.10:FF:000007">
    <property type="entry name" value="Peptidyl-prolyl cis-trans isomerase CWC27 homolog"/>
    <property type="match status" value="1"/>
</dbReference>
<evidence type="ECO:0000256" key="7">
    <source>
        <dbReference type="SAM" id="MobiDB-lite"/>
    </source>
</evidence>
<feature type="compositionally biased region" description="Acidic residues" evidence="7">
    <location>
        <begin position="403"/>
        <end position="412"/>
    </location>
</feature>
<evidence type="ECO:0000256" key="6">
    <source>
        <dbReference type="ARBA" id="ARBA00046368"/>
    </source>
</evidence>
<feature type="compositionally biased region" description="Basic and acidic residues" evidence="7">
    <location>
        <begin position="221"/>
        <end position="231"/>
    </location>
</feature>
<keyword evidence="3" id="KW-0539">Nucleus</keyword>
<dbReference type="InterPro" id="IPR044666">
    <property type="entry name" value="Cyclophilin_A-like"/>
</dbReference>
<reference evidence="9" key="1">
    <citation type="journal article" date="2023" name="Mol. Biol. Evol.">
        <title>Third-Generation Sequencing Reveals the Adaptive Role of the Epigenome in Three Deep-Sea Polychaetes.</title>
        <authorList>
            <person name="Perez M."/>
            <person name="Aroh O."/>
            <person name="Sun Y."/>
            <person name="Lan Y."/>
            <person name="Juniper S.K."/>
            <person name="Young C.R."/>
            <person name="Angers B."/>
            <person name="Qian P.Y."/>
        </authorList>
    </citation>
    <scope>NUCLEOTIDE SEQUENCE</scope>
    <source>
        <strain evidence="9">R07B-5</strain>
    </source>
</reference>
<feature type="compositionally biased region" description="Basic and acidic residues" evidence="7">
    <location>
        <begin position="291"/>
        <end position="334"/>
    </location>
</feature>
<dbReference type="CDD" id="cd01925">
    <property type="entry name" value="cyclophilin_CeCYP16-like"/>
    <property type="match status" value="1"/>
</dbReference>
<feature type="region of interest" description="Disordered" evidence="7">
    <location>
        <begin position="453"/>
        <end position="482"/>
    </location>
</feature>
<dbReference type="PANTHER" id="PTHR45625">
    <property type="entry name" value="PEPTIDYL-PROLYL CIS-TRANS ISOMERASE-RELATED"/>
    <property type="match status" value="1"/>
</dbReference>
<dbReference type="InterPro" id="IPR002130">
    <property type="entry name" value="Cyclophilin-type_PPIase_dom"/>
</dbReference>
<evidence type="ECO:0000256" key="5">
    <source>
        <dbReference type="ARBA" id="ARBA00042090"/>
    </source>
</evidence>
<dbReference type="EMBL" id="JAODUO010000163">
    <property type="protein sequence ID" value="KAK2187505.1"/>
    <property type="molecule type" value="Genomic_DNA"/>
</dbReference>
<comment type="subunit">
    <text evidence="6">Part of the activated spliceosome B/catalytic step 1 spliceosome, one of the forms of the spliceosome which has a well-formed active site but still cannot catalyze the branching reaction and is composed at least of 52 proteins, the U2, U5 and U6 snRNAs and the pre-mRNA. Recruited during early steps of activated spliceosome B maturation, it is probably one of the first proteins released from this complex as he matures to the spliceosome C complex. Component of the minor spliceosome, which splices U12-type introns.</text>
</comment>
<dbReference type="Proteomes" id="UP001209878">
    <property type="component" value="Unassembled WGS sequence"/>
</dbReference>
<feature type="region of interest" description="Disordered" evidence="7">
    <location>
        <begin position="198"/>
        <end position="384"/>
    </location>
</feature>
<feature type="compositionally biased region" description="Basic and acidic residues" evidence="7">
    <location>
        <begin position="354"/>
        <end position="364"/>
    </location>
</feature>
<evidence type="ECO:0000256" key="3">
    <source>
        <dbReference type="ARBA" id="ARBA00023242"/>
    </source>
</evidence>
<dbReference type="GO" id="GO:0006457">
    <property type="term" value="P:protein folding"/>
    <property type="evidence" value="ECO:0007669"/>
    <property type="project" value="InterPro"/>
</dbReference>
<feature type="domain" description="PPIase cyclophilin-type" evidence="8">
    <location>
        <begin position="10"/>
        <end position="157"/>
    </location>
</feature>